<gene>
    <name evidence="1" type="ORF">MMF98_06870</name>
</gene>
<name>A0A9X1VVS6_9BURK</name>
<accession>A0A9X1VVS6</accession>
<dbReference type="EMBL" id="JALGBI010000001">
    <property type="protein sequence ID" value="MCJ0762929.1"/>
    <property type="molecule type" value="Genomic_DNA"/>
</dbReference>
<proteinExistence type="predicted"/>
<comment type="caution">
    <text evidence="1">The sequence shown here is derived from an EMBL/GenBank/DDBJ whole genome shotgun (WGS) entry which is preliminary data.</text>
</comment>
<dbReference type="AlphaFoldDB" id="A0A9X1VVS6"/>
<reference evidence="1" key="1">
    <citation type="submission" date="2022-03" db="EMBL/GenBank/DDBJ databases">
        <authorList>
            <person name="Woo C.Y."/>
        </authorList>
    </citation>
    <scope>NUCLEOTIDE SEQUENCE</scope>
    <source>
        <strain evidence="1">CYS-02</strain>
    </source>
</reference>
<organism evidence="1 2">
    <name type="scientific">Variovorax terrae</name>
    <dbReference type="NCBI Taxonomy" id="2923278"/>
    <lineage>
        <taxon>Bacteria</taxon>
        <taxon>Pseudomonadati</taxon>
        <taxon>Pseudomonadota</taxon>
        <taxon>Betaproteobacteria</taxon>
        <taxon>Burkholderiales</taxon>
        <taxon>Comamonadaceae</taxon>
        <taxon>Variovorax</taxon>
    </lineage>
</organism>
<sequence length="107" mass="11544">MHPVSVTTTVVSASASIDAGDLAHACGADIGWIVQLVELGIVEAPAAATPPEQWRFHDTDLQRALDARRLERDFGMALDSAALVLDLRAEVRRLKALLRAHGLHDGR</sequence>
<dbReference type="Gene3D" id="1.10.1660.10">
    <property type="match status" value="1"/>
</dbReference>
<evidence type="ECO:0000313" key="2">
    <source>
        <dbReference type="Proteomes" id="UP001139447"/>
    </source>
</evidence>
<protein>
    <submittedName>
        <fullName evidence="1">Chaperone modulator CbpM</fullName>
    </submittedName>
</protein>
<dbReference type="RefSeq" id="WP_243305495.1">
    <property type="nucleotide sequence ID" value="NZ_JALGBI010000001.1"/>
</dbReference>
<keyword evidence="2" id="KW-1185">Reference proteome</keyword>
<dbReference type="Pfam" id="PF13591">
    <property type="entry name" value="MerR_2"/>
    <property type="match status" value="1"/>
</dbReference>
<evidence type="ECO:0000313" key="1">
    <source>
        <dbReference type="EMBL" id="MCJ0762929.1"/>
    </source>
</evidence>
<dbReference type="Proteomes" id="UP001139447">
    <property type="component" value="Unassembled WGS sequence"/>
</dbReference>